<organism evidence="2 3">
    <name type="scientific">Stylosanthes scabra</name>
    <dbReference type="NCBI Taxonomy" id="79078"/>
    <lineage>
        <taxon>Eukaryota</taxon>
        <taxon>Viridiplantae</taxon>
        <taxon>Streptophyta</taxon>
        <taxon>Embryophyta</taxon>
        <taxon>Tracheophyta</taxon>
        <taxon>Spermatophyta</taxon>
        <taxon>Magnoliopsida</taxon>
        <taxon>eudicotyledons</taxon>
        <taxon>Gunneridae</taxon>
        <taxon>Pentapetalae</taxon>
        <taxon>rosids</taxon>
        <taxon>fabids</taxon>
        <taxon>Fabales</taxon>
        <taxon>Fabaceae</taxon>
        <taxon>Papilionoideae</taxon>
        <taxon>50 kb inversion clade</taxon>
        <taxon>dalbergioids sensu lato</taxon>
        <taxon>Dalbergieae</taxon>
        <taxon>Pterocarpus clade</taxon>
        <taxon>Stylosanthes</taxon>
    </lineage>
</organism>
<accession>A0ABU6UH02</accession>
<keyword evidence="3" id="KW-1185">Reference proteome</keyword>
<comment type="caution">
    <text evidence="2">The sequence shown here is derived from an EMBL/GenBank/DDBJ whole genome shotgun (WGS) entry which is preliminary data.</text>
</comment>
<evidence type="ECO:0000313" key="2">
    <source>
        <dbReference type="EMBL" id="MED6160326.1"/>
    </source>
</evidence>
<evidence type="ECO:0008006" key="4">
    <source>
        <dbReference type="Google" id="ProtNLM"/>
    </source>
</evidence>
<dbReference type="EMBL" id="JASCZI010121176">
    <property type="protein sequence ID" value="MED6160326.1"/>
    <property type="molecule type" value="Genomic_DNA"/>
</dbReference>
<feature type="compositionally biased region" description="Pro residues" evidence="1">
    <location>
        <begin position="59"/>
        <end position="70"/>
    </location>
</feature>
<sequence length="105" mass="11281">MSQQAYHVRHDPLYSSPPTGYPTPYPPPPNLGPAPPPPPHRPGQGYQGYFQGAGVGGFPQPPSAAPPPLRPYNQYPDNYGGGCPSLLRTCMAALCCCCILEEWCI</sequence>
<feature type="compositionally biased region" description="Pro residues" evidence="1">
    <location>
        <begin position="19"/>
        <end position="41"/>
    </location>
</feature>
<name>A0ABU6UH02_9FABA</name>
<evidence type="ECO:0000256" key="1">
    <source>
        <dbReference type="SAM" id="MobiDB-lite"/>
    </source>
</evidence>
<reference evidence="2 3" key="1">
    <citation type="journal article" date="2023" name="Plants (Basel)">
        <title>Bridging the Gap: Combining Genomics and Transcriptomics Approaches to Understand Stylosanthes scabra, an Orphan Legume from the Brazilian Caatinga.</title>
        <authorList>
            <person name="Ferreira-Neto J.R.C."/>
            <person name="da Silva M.D."/>
            <person name="Binneck E."/>
            <person name="de Melo N.F."/>
            <person name="da Silva R.H."/>
            <person name="de Melo A.L.T.M."/>
            <person name="Pandolfi V."/>
            <person name="Bustamante F.O."/>
            <person name="Brasileiro-Vidal A.C."/>
            <person name="Benko-Iseppon A.M."/>
        </authorList>
    </citation>
    <scope>NUCLEOTIDE SEQUENCE [LARGE SCALE GENOMIC DNA]</scope>
    <source>
        <tissue evidence="2">Leaves</tissue>
    </source>
</reference>
<feature type="region of interest" description="Disordered" evidence="1">
    <location>
        <begin position="1"/>
        <end position="71"/>
    </location>
</feature>
<proteinExistence type="predicted"/>
<protein>
    <recommendedName>
        <fullName evidence="4">Cysteine-rich transmembrane CYSTM domain-containing protein</fullName>
    </recommendedName>
</protein>
<evidence type="ECO:0000313" key="3">
    <source>
        <dbReference type="Proteomes" id="UP001341840"/>
    </source>
</evidence>
<gene>
    <name evidence="2" type="ORF">PIB30_050455</name>
</gene>
<dbReference type="Proteomes" id="UP001341840">
    <property type="component" value="Unassembled WGS sequence"/>
</dbReference>